<gene>
    <name evidence="2" type="ORF">CPU2_115</name>
</gene>
<evidence type="ECO:0000313" key="3">
    <source>
        <dbReference type="Proteomes" id="UP000262607"/>
    </source>
</evidence>
<keyword evidence="1" id="KW-0472">Membrane</keyword>
<protein>
    <recommendedName>
        <fullName evidence="4">DUF4293 domain-containing protein</fullName>
    </recommendedName>
</protein>
<accession>A0AAD1CL37</accession>
<keyword evidence="1" id="KW-0812">Transmembrane</keyword>
<feature type="transmembrane region" description="Helical" evidence="1">
    <location>
        <begin position="7"/>
        <end position="27"/>
    </location>
</feature>
<organism evidence="2 3">
    <name type="scientific">Blattabacterium punctulatus CPU2</name>
    <dbReference type="NCBI Taxonomy" id="1457032"/>
    <lineage>
        <taxon>Bacteria</taxon>
        <taxon>Pseudomonadati</taxon>
        <taxon>Bacteroidota</taxon>
        <taxon>Flavobacteriia</taxon>
        <taxon>Flavobacteriales</taxon>
        <taxon>Blattabacteriaceae</taxon>
        <taxon>Blattabacterium</taxon>
    </lineage>
</organism>
<feature type="transmembrane region" description="Helical" evidence="1">
    <location>
        <begin position="97"/>
        <end position="114"/>
    </location>
</feature>
<dbReference type="GeneID" id="66556955"/>
<name>A0AAD1CL37_9FLAO</name>
<reference evidence="2 3" key="1">
    <citation type="submission" date="2014-06" db="EMBL/GenBank/DDBJ databases">
        <title>Genome sequence of the intracellular symbiont Blattabacterium cuenoti, strain CPU2 from the wood feeding cockroach Cryptocercus punctulatus.</title>
        <authorList>
            <person name="Kinjo Y."/>
            <person name="Ohkuma M."/>
            <person name="Tokuda G."/>
        </authorList>
    </citation>
    <scope>NUCLEOTIDE SEQUENCE [LARGE SCALE GENOMIC DNA]</scope>
    <source>
        <strain evidence="2 3">CPU2</strain>
    </source>
</reference>
<dbReference type="Proteomes" id="UP000262607">
    <property type="component" value="Chromosome"/>
</dbReference>
<sequence length="133" mass="16297">MLYRIQTFYLFLSILISSISLYLYVYYYQQKEIKNSFFIDKIFLIFLIITFILSIISLLFFKKKEIQIFCNCLNILINSATLIYILFFSYYYKYFLIKKNLIILILSTMLFLYLSNKKIKKDIELIRSMNRIR</sequence>
<evidence type="ECO:0000313" key="2">
    <source>
        <dbReference type="EMBL" id="BBA17627.1"/>
    </source>
</evidence>
<dbReference type="InterPro" id="IPR025635">
    <property type="entry name" value="DUF4293"/>
</dbReference>
<evidence type="ECO:0000256" key="1">
    <source>
        <dbReference type="SAM" id="Phobius"/>
    </source>
</evidence>
<dbReference type="EMBL" id="AP014610">
    <property type="protein sequence ID" value="BBA17627.1"/>
    <property type="molecule type" value="Genomic_DNA"/>
</dbReference>
<proteinExistence type="predicted"/>
<keyword evidence="1" id="KW-1133">Transmembrane helix</keyword>
<feature type="transmembrane region" description="Helical" evidence="1">
    <location>
        <begin position="68"/>
        <end position="91"/>
    </location>
</feature>
<evidence type="ECO:0008006" key="4">
    <source>
        <dbReference type="Google" id="ProtNLM"/>
    </source>
</evidence>
<dbReference type="AlphaFoldDB" id="A0AAD1CL37"/>
<dbReference type="Pfam" id="PF14126">
    <property type="entry name" value="DUF4293"/>
    <property type="match status" value="1"/>
</dbReference>
<feature type="transmembrane region" description="Helical" evidence="1">
    <location>
        <begin position="42"/>
        <end position="61"/>
    </location>
</feature>
<dbReference type="RefSeq" id="WP_110548850.1">
    <property type="nucleotide sequence ID" value="NZ_AP014610.1"/>
</dbReference>